<accession>A0A0F9HV95</accession>
<protein>
    <recommendedName>
        <fullName evidence="2">SHS2 domain-containing protein</fullName>
    </recommendedName>
</protein>
<comment type="caution">
    <text evidence="1">The sequence shown here is derived from an EMBL/GenBank/DDBJ whole genome shotgun (WGS) entry which is preliminary data.</text>
</comment>
<dbReference type="EMBL" id="LAZR01014079">
    <property type="protein sequence ID" value="KKM19047.1"/>
    <property type="molecule type" value="Genomic_DNA"/>
</dbReference>
<name>A0A0F9HV95_9ZZZZ</name>
<dbReference type="InterPro" id="IPR043129">
    <property type="entry name" value="ATPase_NBD"/>
</dbReference>
<dbReference type="AlphaFoldDB" id="A0A0F9HV95"/>
<dbReference type="SUPFAM" id="SSF53067">
    <property type="entry name" value="Actin-like ATPase domain"/>
    <property type="match status" value="1"/>
</dbReference>
<reference evidence="1" key="1">
    <citation type="journal article" date="2015" name="Nature">
        <title>Complex archaea that bridge the gap between prokaryotes and eukaryotes.</title>
        <authorList>
            <person name="Spang A."/>
            <person name="Saw J.H."/>
            <person name="Jorgensen S.L."/>
            <person name="Zaremba-Niedzwiedzka K."/>
            <person name="Martijn J."/>
            <person name="Lind A.E."/>
            <person name="van Eijk R."/>
            <person name="Schleper C."/>
            <person name="Guy L."/>
            <person name="Ettema T.J."/>
        </authorList>
    </citation>
    <scope>NUCLEOTIDE SEQUENCE</scope>
</reference>
<proteinExistence type="predicted"/>
<gene>
    <name evidence="1" type="ORF">LCGC14_1659570</name>
</gene>
<dbReference type="InterPro" id="IPR057363">
    <property type="entry name" value="Volactin"/>
</dbReference>
<organism evidence="1">
    <name type="scientific">marine sediment metagenome</name>
    <dbReference type="NCBI Taxonomy" id="412755"/>
    <lineage>
        <taxon>unclassified sequences</taxon>
        <taxon>metagenomes</taxon>
        <taxon>ecological metagenomes</taxon>
    </lineage>
</organism>
<evidence type="ECO:0008006" key="2">
    <source>
        <dbReference type="Google" id="ProtNLM"/>
    </source>
</evidence>
<evidence type="ECO:0000313" key="1">
    <source>
        <dbReference type="EMBL" id="KKM19047.1"/>
    </source>
</evidence>
<dbReference type="Pfam" id="PF25216">
    <property type="entry name" value="Volactin"/>
    <property type="match status" value="1"/>
</dbReference>
<sequence>MSGVGFDCGTMWLCKSEIDDIVGGANFTVERNAFLQVSSNEDTADTLKENNWSYAKYNDNYYVLGDDALKLKNMLTINMQGDNQNIIVQQVGVLRRPMKDGILNTGAEKLSVAIIQKLIANLLGKPKKENEVLCFCAPGDPVDSNLSVIFHKTMLTNFLTSLGYAVECIPEALAIIFSERPVAIDPEEGEVPFSGISFSYGSGLCNVCFAFKKLPLISFSITKSGDFIDIEAAKVAGVDVSAITRFKESKLDLNNIDPSDMREAALDIFYQNMIEHSLTHFAEKFNQLDNQIDMPLPIVIAGGTASVPGFQKLFEKILKKQKLPFNVKSVTLAENPLYTVANGCLVKALAVEGKKKAAPKKKKEKSTE</sequence>